<dbReference type="EMBL" id="CP000141">
    <property type="protein sequence ID" value="ABB13892.1"/>
    <property type="molecule type" value="Genomic_DNA"/>
</dbReference>
<keyword evidence="3" id="KW-1185">Reference proteome</keyword>
<dbReference type="AlphaFoldDB" id="Q3AEG5"/>
<accession>Q3AEG5</accession>
<proteinExistence type="predicted"/>
<protein>
    <recommendedName>
        <fullName evidence="1">PepSY domain-containing protein</fullName>
    </recommendedName>
</protein>
<dbReference type="InParanoid" id="Q3AEG5"/>
<name>Q3AEG5_CARHZ</name>
<sequence>MFQTPADKNKEMKELGIFLGNDVKIDNEELRNIDFRKLKNKVNEFLGEKDFKITLTNIEMEGNQRNIEVKVKLSDGTRYITLVPELNYEVVRFTDENAISSNLSLPVIAHEIAKETAFNFVIKHFKPFNSYNMILDEDKYFNRGSLREYRFVWNAVDDEIKLPIFVAAAVDAISGKIISYTCGYTGEKFKKLTPRISTKEALEILEKKYPGNEIKDYNITLMIGINHKSKVQENILKYSIEYKFNVPQDKCFDEKGKWIHHGGRIEINAESGEIITEGIY</sequence>
<evidence type="ECO:0000313" key="3">
    <source>
        <dbReference type="Proteomes" id="UP000002706"/>
    </source>
</evidence>
<dbReference type="KEGG" id="chy:CHY_0613"/>
<organism evidence="2 3">
    <name type="scientific">Carboxydothermus hydrogenoformans (strain ATCC BAA-161 / DSM 6008 / Z-2901)</name>
    <dbReference type="NCBI Taxonomy" id="246194"/>
    <lineage>
        <taxon>Bacteria</taxon>
        <taxon>Bacillati</taxon>
        <taxon>Bacillota</taxon>
        <taxon>Clostridia</taxon>
        <taxon>Thermoanaerobacterales</taxon>
        <taxon>Thermoanaerobacteraceae</taxon>
        <taxon>Carboxydothermus</taxon>
    </lineage>
</organism>
<gene>
    <name evidence="2" type="ordered locus">CHY_0613</name>
</gene>
<reference evidence="2 3" key="1">
    <citation type="journal article" date="2005" name="PLoS Genet.">
        <title>Life in hot carbon monoxide: the complete genome sequence of Carboxydothermus hydrogenoformans Z-2901.</title>
        <authorList>
            <person name="Wu M."/>
            <person name="Ren Q."/>
            <person name="Durkin A.S."/>
            <person name="Daugherty S.C."/>
            <person name="Brinkac L.M."/>
            <person name="Dodson R.J."/>
            <person name="Madupu R."/>
            <person name="Sullivan S.A."/>
            <person name="Kolonay J.F."/>
            <person name="Haft D.H."/>
            <person name="Nelson W.C."/>
            <person name="Tallon L.J."/>
            <person name="Jones K.M."/>
            <person name="Ulrich L.E."/>
            <person name="Gonzalez J.M."/>
            <person name="Zhulin I.B."/>
            <person name="Robb F.T."/>
            <person name="Eisen J.A."/>
        </authorList>
    </citation>
    <scope>NUCLEOTIDE SEQUENCE [LARGE SCALE GENOMIC DNA]</scope>
    <source>
        <strain evidence="3">ATCC BAA-161 / DSM 6008 / Z-2901</strain>
    </source>
</reference>
<dbReference type="STRING" id="246194.CHY_0613"/>
<feature type="domain" description="PepSY" evidence="1">
    <location>
        <begin position="195"/>
        <end position="275"/>
    </location>
</feature>
<dbReference type="InterPro" id="IPR025711">
    <property type="entry name" value="PepSY"/>
</dbReference>
<dbReference type="HOGENOM" id="CLU_992844_0_0_9"/>
<dbReference type="Proteomes" id="UP000002706">
    <property type="component" value="Chromosome"/>
</dbReference>
<dbReference type="Pfam" id="PF03413">
    <property type="entry name" value="PepSY"/>
    <property type="match status" value="1"/>
</dbReference>
<evidence type="ECO:0000313" key="2">
    <source>
        <dbReference type="EMBL" id="ABB13892.1"/>
    </source>
</evidence>
<evidence type="ECO:0000259" key="1">
    <source>
        <dbReference type="Pfam" id="PF03413"/>
    </source>
</evidence>